<dbReference type="OrthoDB" id="10614355at2759"/>
<keyword evidence="1" id="KW-1133">Transmembrane helix</keyword>
<dbReference type="Gramene" id="TVU44686">
    <property type="protein sequence ID" value="TVU44686"/>
    <property type="gene ID" value="EJB05_04135"/>
</dbReference>
<feature type="non-terminal residue" evidence="2">
    <location>
        <position position="1"/>
    </location>
</feature>
<sequence length="256" mass="27624">MVSTVGILYVHVPSWMAKPSELVTHSSFVKKPTPCTNAPSTCCSKNSSKVRHCLLEATWMVTVELAASSTVAISDANCSLCDITMFPPMVAVFRTNGEATLSRKLRDSFDVNPLKLFDALGMVPAAFAERHRSTILLIHRSRDLGFEELRKGWALAVCWIYAFAVVAPAAATLSRYRSTTSRPQSSLTTGIVAGTSIWNVSAEFAGPVHTENSFLAALMASLIAQCTEDARSSGGSPDAAKIQPRVLSALQASHFW</sequence>
<evidence type="ECO:0000256" key="1">
    <source>
        <dbReference type="SAM" id="Phobius"/>
    </source>
</evidence>
<dbReference type="AlphaFoldDB" id="A0A5J9W9L0"/>
<dbReference type="EMBL" id="RWGY01000004">
    <property type="protein sequence ID" value="TVU44686.1"/>
    <property type="molecule type" value="Genomic_DNA"/>
</dbReference>
<protein>
    <submittedName>
        <fullName evidence="2">Uncharacterized protein</fullName>
    </submittedName>
</protein>
<evidence type="ECO:0000313" key="2">
    <source>
        <dbReference type="EMBL" id="TVU44686.1"/>
    </source>
</evidence>
<keyword evidence="1" id="KW-0472">Membrane</keyword>
<name>A0A5J9W9L0_9POAL</name>
<evidence type="ECO:0000313" key="3">
    <source>
        <dbReference type="Proteomes" id="UP000324897"/>
    </source>
</evidence>
<keyword evidence="3" id="KW-1185">Reference proteome</keyword>
<feature type="transmembrane region" description="Helical" evidence="1">
    <location>
        <begin position="152"/>
        <end position="173"/>
    </location>
</feature>
<dbReference type="Proteomes" id="UP000324897">
    <property type="component" value="Chromosome 5"/>
</dbReference>
<organism evidence="2 3">
    <name type="scientific">Eragrostis curvula</name>
    <name type="common">weeping love grass</name>
    <dbReference type="NCBI Taxonomy" id="38414"/>
    <lineage>
        <taxon>Eukaryota</taxon>
        <taxon>Viridiplantae</taxon>
        <taxon>Streptophyta</taxon>
        <taxon>Embryophyta</taxon>
        <taxon>Tracheophyta</taxon>
        <taxon>Spermatophyta</taxon>
        <taxon>Magnoliopsida</taxon>
        <taxon>Liliopsida</taxon>
        <taxon>Poales</taxon>
        <taxon>Poaceae</taxon>
        <taxon>PACMAD clade</taxon>
        <taxon>Chloridoideae</taxon>
        <taxon>Eragrostideae</taxon>
        <taxon>Eragrostidinae</taxon>
        <taxon>Eragrostis</taxon>
    </lineage>
</organism>
<comment type="caution">
    <text evidence="2">The sequence shown here is derived from an EMBL/GenBank/DDBJ whole genome shotgun (WGS) entry which is preliminary data.</text>
</comment>
<proteinExistence type="predicted"/>
<keyword evidence="1" id="KW-0812">Transmembrane</keyword>
<gene>
    <name evidence="2" type="ORF">EJB05_04135</name>
</gene>
<reference evidence="2 3" key="1">
    <citation type="journal article" date="2019" name="Sci. Rep.">
        <title>A high-quality genome of Eragrostis curvula grass provides insights into Poaceae evolution and supports new strategies to enhance forage quality.</title>
        <authorList>
            <person name="Carballo J."/>
            <person name="Santos B.A.C.M."/>
            <person name="Zappacosta D."/>
            <person name="Garbus I."/>
            <person name="Selva J.P."/>
            <person name="Gallo C.A."/>
            <person name="Diaz A."/>
            <person name="Albertini E."/>
            <person name="Caccamo M."/>
            <person name="Echenique V."/>
        </authorList>
    </citation>
    <scope>NUCLEOTIDE SEQUENCE [LARGE SCALE GENOMIC DNA]</scope>
    <source>
        <strain evidence="3">cv. Victoria</strain>
        <tissue evidence="2">Leaf</tissue>
    </source>
</reference>
<accession>A0A5J9W9L0</accession>